<proteinExistence type="predicted"/>
<comment type="caution">
    <text evidence="1">The sequence shown here is derived from an EMBL/GenBank/DDBJ whole genome shotgun (WGS) entry which is preliminary data.</text>
</comment>
<accession>A0A3S0QTV7</accession>
<reference evidence="1 2" key="1">
    <citation type="submission" date="2018-12" db="EMBL/GenBank/DDBJ databases">
        <title>Genome sequencing of Prevotella sp. KCOM 3155 (= JS262).</title>
        <authorList>
            <person name="Kook J.-K."/>
            <person name="Park S.-N."/>
            <person name="Lim Y.K."/>
        </authorList>
    </citation>
    <scope>NUCLEOTIDE SEQUENCE [LARGE SCALE GENOMIC DNA]</scope>
    <source>
        <strain evidence="1 2">KCOM 3155</strain>
    </source>
</reference>
<protein>
    <submittedName>
        <fullName evidence="1">Addiction module toxin RelE</fullName>
    </submittedName>
</protein>
<dbReference type="Proteomes" id="UP000278983">
    <property type="component" value="Unassembled WGS sequence"/>
</dbReference>
<dbReference type="OrthoDB" id="1364255at2"/>
<evidence type="ECO:0000313" key="2">
    <source>
        <dbReference type="Proteomes" id="UP000278983"/>
    </source>
</evidence>
<evidence type="ECO:0000313" key="1">
    <source>
        <dbReference type="EMBL" id="RUL59396.1"/>
    </source>
</evidence>
<dbReference type="AlphaFoldDB" id="A0A3S0QTV7"/>
<dbReference type="RefSeq" id="WP_126678554.1">
    <property type="nucleotide sequence ID" value="NZ_CAUTIM010000009.1"/>
</dbReference>
<sequence>MTVKIYLSEEFKRQFKRLAKKYHSLTNDFKVFMQAMETDPMQGVDLGNSMRKVRMAIASKGKGKSSGARVIAYHVVLTHEHIEINLLTIYDKGELANVSDSYLKSLLTGLL</sequence>
<keyword evidence="2" id="KW-1185">Reference proteome</keyword>
<organism evidence="1 2">
    <name type="scientific">Prevotella koreensis</name>
    <dbReference type="NCBI Taxonomy" id="2490854"/>
    <lineage>
        <taxon>Bacteria</taxon>
        <taxon>Pseudomonadati</taxon>
        <taxon>Bacteroidota</taxon>
        <taxon>Bacteroidia</taxon>
        <taxon>Bacteroidales</taxon>
        <taxon>Prevotellaceae</taxon>
        <taxon>Prevotella</taxon>
    </lineage>
</organism>
<name>A0A3S0QTV7_9BACT</name>
<dbReference type="EMBL" id="RYYU01000001">
    <property type="protein sequence ID" value="RUL59396.1"/>
    <property type="molecule type" value="Genomic_DNA"/>
</dbReference>
<gene>
    <name evidence="1" type="ORF">EHV08_06250</name>
</gene>